<dbReference type="AlphaFoldDB" id="A0A9P6NVM9"/>
<keyword evidence="1 2" id="KW-0732">Signal</keyword>
<evidence type="ECO:0000313" key="4">
    <source>
        <dbReference type="EMBL" id="KAG0150376.1"/>
    </source>
</evidence>
<gene>
    <name evidence="4" type="ORF">CROQUDRAFT_668664</name>
</gene>
<protein>
    <recommendedName>
        <fullName evidence="3">Yeast cell wall synthesis Kre9/Knh1-like N-terminal domain-containing protein</fullName>
    </recommendedName>
</protein>
<reference evidence="4" key="1">
    <citation type="submission" date="2013-11" db="EMBL/GenBank/DDBJ databases">
        <title>Genome sequence of the fusiform rust pathogen reveals effectors for host alternation and coevolution with pine.</title>
        <authorList>
            <consortium name="DOE Joint Genome Institute"/>
            <person name="Smith K."/>
            <person name="Pendleton A."/>
            <person name="Kubisiak T."/>
            <person name="Anderson C."/>
            <person name="Salamov A."/>
            <person name="Aerts A."/>
            <person name="Riley R."/>
            <person name="Clum A."/>
            <person name="Lindquist E."/>
            <person name="Ence D."/>
            <person name="Campbell M."/>
            <person name="Kronenberg Z."/>
            <person name="Feau N."/>
            <person name="Dhillon B."/>
            <person name="Hamelin R."/>
            <person name="Burleigh J."/>
            <person name="Smith J."/>
            <person name="Yandell M."/>
            <person name="Nelson C."/>
            <person name="Grigoriev I."/>
            <person name="Davis J."/>
        </authorList>
    </citation>
    <scope>NUCLEOTIDE SEQUENCE</scope>
    <source>
        <strain evidence="4">G11</strain>
    </source>
</reference>
<accession>A0A9P6NVM9</accession>
<organism evidence="4 5">
    <name type="scientific">Cronartium quercuum f. sp. fusiforme G11</name>
    <dbReference type="NCBI Taxonomy" id="708437"/>
    <lineage>
        <taxon>Eukaryota</taxon>
        <taxon>Fungi</taxon>
        <taxon>Dikarya</taxon>
        <taxon>Basidiomycota</taxon>
        <taxon>Pucciniomycotina</taxon>
        <taxon>Pucciniomycetes</taxon>
        <taxon>Pucciniales</taxon>
        <taxon>Coleosporiaceae</taxon>
        <taxon>Cronartium</taxon>
    </lineage>
</organism>
<keyword evidence="5" id="KW-1185">Reference proteome</keyword>
<feature type="domain" description="Yeast cell wall synthesis Kre9/Knh1-like N-terminal" evidence="3">
    <location>
        <begin position="28"/>
        <end position="115"/>
    </location>
</feature>
<evidence type="ECO:0000313" key="5">
    <source>
        <dbReference type="Proteomes" id="UP000886653"/>
    </source>
</evidence>
<sequence length="120" mass="13418">MRYFKAISLVMACISLFGNCIGFGINPPPKGYTWKSDDETLQIGWTYDKTDPPNFDIAIKNDNTGFQRVLQTNVQSSTRSYLLPAEPNLESGTTFRVAFVSEVGFLFAQSDTFKIVSSNE</sequence>
<dbReference type="Proteomes" id="UP000886653">
    <property type="component" value="Unassembled WGS sequence"/>
</dbReference>
<feature type="signal peptide" evidence="2">
    <location>
        <begin position="1"/>
        <end position="22"/>
    </location>
</feature>
<dbReference type="InterPro" id="IPR018466">
    <property type="entry name" value="Kre9/Knh1-like_N"/>
</dbReference>
<proteinExistence type="predicted"/>
<dbReference type="EMBL" id="MU167220">
    <property type="protein sequence ID" value="KAG0150376.1"/>
    <property type="molecule type" value="Genomic_DNA"/>
</dbReference>
<evidence type="ECO:0000256" key="1">
    <source>
        <dbReference type="ARBA" id="ARBA00022729"/>
    </source>
</evidence>
<dbReference type="Pfam" id="PF10342">
    <property type="entry name" value="Kre9_KNH"/>
    <property type="match status" value="1"/>
</dbReference>
<name>A0A9P6NVM9_9BASI</name>
<evidence type="ECO:0000259" key="3">
    <source>
        <dbReference type="Pfam" id="PF10342"/>
    </source>
</evidence>
<evidence type="ECO:0000256" key="2">
    <source>
        <dbReference type="SAM" id="SignalP"/>
    </source>
</evidence>
<feature type="chain" id="PRO_5040344326" description="Yeast cell wall synthesis Kre9/Knh1-like N-terminal domain-containing protein" evidence="2">
    <location>
        <begin position="23"/>
        <end position="120"/>
    </location>
</feature>
<comment type="caution">
    <text evidence="4">The sequence shown here is derived from an EMBL/GenBank/DDBJ whole genome shotgun (WGS) entry which is preliminary data.</text>
</comment>